<dbReference type="InterPro" id="IPR043519">
    <property type="entry name" value="NT_sf"/>
</dbReference>
<evidence type="ECO:0000313" key="1">
    <source>
        <dbReference type="EMBL" id="HIQ82558.1"/>
    </source>
</evidence>
<gene>
    <name evidence="1" type="ORF">IAA52_05590</name>
</gene>
<dbReference type="Gene3D" id="3.30.460.10">
    <property type="entry name" value="Beta Polymerase, domain 2"/>
    <property type="match status" value="1"/>
</dbReference>
<reference evidence="1" key="1">
    <citation type="submission" date="2020-10" db="EMBL/GenBank/DDBJ databases">
        <authorList>
            <person name="Gilroy R."/>
        </authorList>
    </citation>
    <scope>NUCLEOTIDE SEQUENCE</scope>
    <source>
        <strain evidence="1">ChiSjej6B24-2974</strain>
    </source>
</reference>
<protein>
    <submittedName>
        <fullName evidence="1">GrpB family protein</fullName>
    </submittedName>
</protein>
<dbReference type="InterPro" id="IPR007344">
    <property type="entry name" value="GrpB/CoaE"/>
</dbReference>
<name>A0A9D0ZLD1_9FIRM</name>
<dbReference type="SUPFAM" id="SSF81301">
    <property type="entry name" value="Nucleotidyltransferase"/>
    <property type="match status" value="1"/>
</dbReference>
<dbReference type="EMBL" id="DVFZ01000054">
    <property type="protein sequence ID" value="HIQ82558.1"/>
    <property type="molecule type" value="Genomic_DNA"/>
</dbReference>
<proteinExistence type="predicted"/>
<organism evidence="1 2">
    <name type="scientific">Candidatus Pullichristensenella stercorigallinarum</name>
    <dbReference type="NCBI Taxonomy" id="2840909"/>
    <lineage>
        <taxon>Bacteria</taxon>
        <taxon>Bacillati</taxon>
        <taxon>Bacillota</taxon>
        <taxon>Clostridia</taxon>
        <taxon>Candidatus Pullichristensenella</taxon>
    </lineage>
</organism>
<sequence>MRKIVVVDHRPEWAQAYAREAERIAAILGDNLVSIHHIGSTSVPGLAAKPIIDILPVVRDIAAVDLCNAAFAALGYTAMGEFGIPGRHYFHKGGDERTHHVHIFAADNRAAIERHLAVPAYLRAHPDEARAYGNLKKTLAARFPCDWEGYCDGKDAFVQALEKRALEWYRQNGE</sequence>
<dbReference type="AlphaFoldDB" id="A0A9D0ZLD1"/>
<reference evidence="1" key="2">
    <citation type="journal article" date="2021" name="PeerJ">
        <title>Extensive microbial diversity within the chicken gut microbiome revealed by metagenomics and culture.</title>
        <authorList>
            <person name="Gilroy R."/>
            <person name="Ravi A."/>
            <person name="Getino M."/>
            <person name="Pursley I."/>
            <person name="Horton D.L."/>
            <person name="Alikhan N.F."/>
            <person name="Baker D."/>
            <person name="Gharbi K."/>
            <person name="Hall N."/>
            <person name="Watson M."/>
            <person name="Adriaenssens E.M."/>
            <person name="Foster-Nyarko E."/>
            <person name="Jarju S."/>
            <person name="Secka A."/>
            <person name="Antonio M."/>
            <person name="Oren A."/>
            <person name="Chaudhuri R.R."/>
            <person name="La Ragione R."/>
            <person name="Hildebrand F."/>
            <person name="Pallen M.J."/>
        </authorList>
    </citation>
    <scope>NUCLEOTIDE SEQUENCE</scope>
    <source>
        <strain evidence="1">ChiSjej6B24-2974</strain>
    </source>
</reference>
<comment type="caution">
    <text evidence="1">The sequence shown here is derived from an EMBL/GenBank/DDBJ whole genome shotgun (WGS) entry which is preliminary data.</text>
</comment>
<accession>A0A9D0ZLD1</accession>
<dbReference type="PANTHER" id="PTHR34822">
    <property type="entry name" value="GRPB DOMAIN PROTEIN (AFU_ORTHOLOGUE AFUA_1G01530)"/>
    <property type="match status" value="1"/>
</dbReference>
<evidence type="ECO:0000313" key="2">
    <source>
        <dbReference type="Proteomes" id="UP000824260"/>
    </source>
</evidence>
<dbReference type="Proteomes" id="UP000824260">
    <property type="component" value="Unassembled WGS sequence"/>
</dbReference>
<dbReference type="PANTHER" id="PTHR34822:SF1">
    <property type="entry name" value="GRPB FAMILY PROTEIN"/>
    <property type="match status" value="1"/>
</dbReference>
<dbReference type="Pfam" id="PF04229">
    <property type="entry name" value="GrpB"/>
    <property type="match status" value="1"/>
</dbReference>